<dbReference type="InterPro" id="IPR036509">
    <property type="entry name" value="Met_Sox_Rdtase_MsrA_sf"/>
</dbReference>
<accession>A0ABS5U400</accession>
<dbReference type="NCBIfam" id="TIGR00401">
    <property type="entry name" value="msrA"/>
    <property type="match status" value="1"/>
</dbReference>
<evidence type="ECO:0000256" key="4">
    <source>
        <dbReference type="HAMAP-Rule" id="MF_01401"/>
    </source>
</evidence>
<feature type="signal peptide" evidence="5">
    <location>
        <begin position="1"/>
        <end position="22"/>
    </location>
</feature>
<dbReference type="Pfam" id="PF01625">
    <property type="entry name" value="PMSR"/>
    <property type="match status" value="1"/>
</dbReference>
<keyword evidence="8" id="KW-1185">Reference proteome</keyword>
<organism evidence="7 8">
    <name type="scientific">Pelotalea chapellei</name>
    <dbReference type="NCBI Taxonomy" id="44671"/>
    <lineage>
        <taxon>Bacteria</taxon>
        <taxon>Pseudomonadati</taxon>
        <taxon>Thermodesulfobacteriota</taxon>
        <taxon>Desulfuromonadia</taxon>
        <taxon>Geobacterales</taxon>
        <taxon>Geobacteraceae</taxon>
        <taxon>Pelotalea</taxon>
    </lineage>
</organism>
<name>A0ABS5U400_9BACT</name>
<comment type="catalytic activity">
    <reaction evidence="2 4">
        <text>L-methionyl-[protein] + [thioredoxin]-disulfide + H2O = L-methionyl-(S)-S-oxide-[protein] + [thioredoxin]-dithiol</text>
        <dbReference type="Rhea" id="RHEA:14217"/>
        <dbReference type="Rhea" id="RHEA-COMP:10698"/>
        <dbReference type="Rhea" id="RHEA-COMP:10700"/>
        <dbReference type="Rhea" id="RHEA-COMP:12313"/>
        <dbReference type="Rhea" id="RHEA-COMP:12315"/>
        <dbReference type="ChEBI" id="CHEBI:15377"/>
        <dbReference type="ChEBI" id="CHEBI:16044"/>
        <dbReference type="ChEBI" id="CHEBI:29950"/>
        <dbReference type="ChEBI" id="CHEBI:44120"/>
        <dbReference type="ChEBI" id="CHEBI:50058"/>
        <dbReference type="EC" id="1.8.4.11"/>
    </reaction>
</comment>
<dbReference type="PANTHER" id="PTHR43774">
    <property type="entry name" value="PEPTIDE METHIONINE SULFOXIDE REDUCTASE"/>
    <property type="match status" value="1"/>
</dbReference>
<dbReference type="Proteomes" id="UP000784128">
    <property type="component" value="Unassembled WGS sequence"/>
</dbReference>
<keyword evidence="5" id="KW-0732">Signal</keyword>
<evidence type="ECO:0000256" key="2">
    <source>
        <dbReference type="ARBA" id="ARBA00047806"/>
    </source>
</evidence>
<dbReference type="SUPFAM" id="SSF55068">
    <property type="entry name" value="Peptide methionine sulfoxide reductase"/>
    <property type="match status" value="1"/>
</dbReference>
<feature type="active site" evidence="4">
    <location>
        <position position="35"/>
    </location>
</feature>
<keyword evidence="1 4" id="KW-0560">Oxidoreductase</keyword>
<dbReference type="EMBL" id="JAHDYS010000001">
    <property type="protein sequence ID" value="MBT1070388.1"/>
    <property type="molecule type" value="Genomic_DNA"/>
</dbReference>
<sequence length="201" mass="22700">MQLVKMILTLLMIVVMPLSSTAAPLQEKAIFAGGCFWCMEAPFDKLNGVISVESGYTGGTVKNPTYEQVSSGGTGHAEAVQITYDPSKISYKSLLGVFWHNIDPTVKDRQFCDTGHQYRSAIFYQGEEQRKAALESKSALEKNKRFKGTVQTEIAQAGVFYPAEEYHQHYYKKNPLRYKYYRTSCGRDRKLKELWGDAAGR</sequence>
<feature type="domain" description="Peptide methionine sulphoxide reductase MsrA" evidence="6">
    <location>
        <begin position="28"/>
        <end position="179"/>
    </location>
</feature>
<proteinExistence type="inferred from homology"/>
<evidence type="ECO:0000313" key="8">
    <source>
        <dbReference type="Proteomes" id="UP000784128"/>
    </source>
</evidence>
<dbReference type="Gene3D" id="3.30.1060.10">
    <property type="entry name" value="Peptide methionine sulphoxide reductase MsrA"/>
    <property type="match status" value="1"/>
</dbReference>
<comment type="catalytic activity">
    <reaction evidence="3 4">
        <text>[thioredoxin]-disulfide + L-methionine + H2O = L-methionine (S)-S-oxide + [thioredoxin]-dithiol</text>
        <dbReference type="Rhea" id="RHEA:19993"/>
        <dbReference type="Rhea" id="RHEA-COMP:10698"/>
        <dbReference type="Rhea" id="RHEA-COMP:10700"/>
        <dbReference type="ChEBI" id="CHEBI:15377"/>
        <dbReference type="ChEBI" id="CHEBI:29950"/>
        <dbReference type="ChEBI" id="CHEBI:50058"/>
        <dbReference type="ChEBI" id="CHEBI:57844"/>
        <dbReference type="ChEBI" id="CHEBI:58772"/>
        <dbReference type="EC" id="1.8.4.11"/>
    </reaction>
</comment>
<reference evidence="7 8" key="1">
    <citation type="submission" date="2021-05" db="EMBL/GenBank/DDBJ databases">
        <title>The draft genome of Geobacter chapellei DSM 13688.</title>
        <authorList>
            <person name="Xu Z."/>
            <person name="Masuda Y."/>
            <person name="Itoh H."/>
            <person name="Senoo K."/>
        </authorList>
    </citation>
    <scope>NUCLEOTIDE SEQUENCE [LARGE SCALE GENOMIC DNA]</scope>
    <source>
        <strain evidence="7 8">DSM 13688</strain>
    </source>
</reference>
<feature type="chain" id="PRO_5046660579" description="Peptide methionine sulfoxide reductase MsrA" evidence="5">
    <location>
        <begin position="23"/>
        <end position="201"/>
    </location>
</feature>
<dbReference type="InterPro" id="IPR002569">
    <property type="entry name" value="Met_Sox_Rdtase_MsrA_dom"/>
</dbReference>
<comment type="similarity">
    <text evidence="4">Belongs to the MsrA Met sulfoxide reductase family.</text>
</comment>
<comment type="caution">
    <text evidence="7">The sequence shown here is derived from an EMBL/GenBank/DDBJ whole genome shotgun (WGS) entry which is preliminary data.</text>
</comment>
<dbReference type="HAMAP" id="MF_01401">
    <property type="entry name" value="MsrA"/>
    <property type="match status" value="1"/>
</dbReference>
<dbReference type="EC" id="1.8.4.11" evidence="4"/>
<evidence type="ECO:0000256" key="3">
    <source>
        <dbReference type="ARBA" id="ARBA00048782"/>
    </source>
</evidence>
<evidence type="ECO:0000256" key="5">
    <source>
        <dbReference type="SAM" id="SignalP"/>
    </source>
</evidence>
<evidence type="ECO:0000259" key="6">
    <source>
        <dbReference type="Pfam" id="PF01625"/>
    </source>
</evidence>
<evidence type="ECO:0000256" key="1">
    <source>
        <dbReference type="ARBA" id="ARBA00023002"/>
    </source>
</evidence>
<dbReference type="PANTHER" id="PTHR43774:SF1">
    <property type="entry name" value="PEPTIDE METHIONINE SULFOXIDE REDUCTASE MSRA 2"/>
    <property type="match status" value="1"/>
</dbReference>
<evidence type="ECO:0000313" key="7">
    <source>
        <dbReference type="EMBL" id="MBT1070388.1"/>
    </source>
</evidence>
<protein>
    <recommendedName>
        <fullName evidence="4">Peptide methionine sulfoxide reductase MsrA</fullName>
        <shortName evidence="4">Protein-methionine-S-oxide reductase</shortName>
        <ecNumber evidence="4">1.8.4.11</ecNumber>
    </recommendedName>
    <alternativeName>
        <fullName evidence="4">Peptide-methionine (S)-S-oxide reductase</fullName>
        <shortName evidence="4">Peptide Met(O) reductase</shortName>
    </alternativeName>
</protein>
<gene>
    <name evidence="4 7" type="primary">msrA</name>
    <name evidence="7" type="ORF">KJB30_01190</name>
</gene>
<dbReference type="GO" id="GO:0008113">
    <property type="term" value="F:peptide-methionine (S)-S-oxide reductase activity"/>
    <property type="evidence" value="ECO:0007669"/>
    <property type="project" value="UniProtKB-EC"/>
</dbReference>
<comment type="function">
    <text evidence="4">Has an important function as a repair enzyme for proteins that have been inactivated by oxidation. Catalyzes the reversible oxidation-reduction of methionine sulfoxide in proteins to methionine.</text>
</comment>